<reference evidence="2" key="1">
    <citation type="submission" date="2019-07" db="EMBL/GenBank/DDBJ databases">
        <title>Complete Genome Sequences of Vibrion rotiferianus strain AM7.</title>
        <authorList>
            <person name="Miyazaki K."/>
            <person name="Wiseschart A."/>
            <person name="Pootanakit K."/>
            <person name="Ishimori K."/>
            <person name="Kitahara K."/>
        </authorList>
    </citation>
    <scope>NUCLEOTIDE SEQUENCE [LARGE SCALE GENOMIC DNA]</scope>
    <source>
        <strain evidence="2">AM7</strain>
        <plasmid evidence="2">pam7 dna</plasmid>
    </source>
</reference>
<dbReference type="AlphaFoldDB" id="A0A510IGZ1"/>
<keyword evidence="1" id="KW-0614">Plasmid</keyword>
<dbReference type="EMBL" id="AP019800">
    <property type="protein sequence ID" value="BBL92388.1"/>
    <property type="molecule type" value="Genomic_DNA"/>
</dbReference>
<proteinExistence type="predicted"/>
<geneLocation type="plasmid" evidence="2">
    <name>pam7 dna</name>
</geneLocation>
<protein>
    <submittedName>
        <fullName evidence="1">Uncharacterized protein</fullName>
    </submittedName>
</protein>
<name>A0A510IGZ1_9VIBR</name>
<evidence type="ECO:0000313" key="2">
    <source>
        <dbReference type="Proteomes" id="UP000315115"/>
    </source>
</evidence>
<dbReference type="RefSeq" id="WP_126605877.1">
    <property type="nucleotide sequence ID" value="NZ_AP019800.1"/>
</dbReference>
<evidence type="ECO:0000313" key="1">
    <source>
        <dbReference type="EMBL" id="BBL92388.1"/>
    </source>
</evidence>
<organism evidence="1 2">
    <name type="scientific">Vibrio rotiferianus</name>
    <dbReference type="NCBI Taxonomy" id="190895"/>
    <lineage>
        <taxon>Bacteria</taxon>
        <taxon>Pseudomonadati</taxon>
        <taxon>Pseudomonadota</taxon>
        <taxon>Gammaproteobacteria</taxon>
        <taxon>Vibrionales</taxon>
        <taxon>Vibrionaceae</taxon>
        <taxon>Vibrio</taxon>
    </lineage>
</organism>
<sequence length="120" mass="13388">MPRGYTSISLIGGSLDGEVIENMSLRGLPTTLSFQRESHFVENGDGSVSVVEGELSNHWISYVCEVYEKEPNEKHKSGMKYSYKEAVSIERCKANTKQGKRCLKPARLGSDYCSVVHEPD</sequence>
<gene>
    <name evidence="1" type="ORF">VroAM7_50410</name>
</gene>
<dbReference type="Proteomes" id="UP000315115">
    <property type="component" value="Plasmid pAM7"/>
</dbReference>
<accession>A0A510IGZ1</accession>